<gene>
    <name evidence="1" type="ORF">RclHR1_05820005</name>
</gene>
<dbReference type="InterPro" id="IPR032675">
    <property type="entry name" value="LRR_dom_sf"/>
</dbReference>
<dbReference type="EMBL" id="BEXD01003962">
    <property type="protein sequence ID" value="GBC04713.1"/>
    <property type="molecule type" value="Genomic_DNA"/>
</dbReference>
<proteinExistence type="predicted"/>
<sequence length="575" mass="67432">MNKDNNVARENNPVTLPADCIYEIIQYFVNDVKTLHSCIVLNQTFCQISIRILWSNPFKYVQDEIKRSLIFQTYFSCLDDEEKEQITTFLKKSVSYFPKPFINYPSFLQEFEINDIQASMKTFLRQYYSAAPTENRINSIVRILNPFIEKLLFNEQSNFKYVNIDLNYHQVSVERNQIDMSSFDNEILERVLSNIKKFSFGFNFKFDTKKMEFLKYVQRNASILTNIISNHNKDIQHVRFSFTLLHAREHRSRSNKLIKIRTEYDKLLEILKSFILSLNNLKSIETHCFSKNFDFAKLFIKHSHSLVYLKLHDIYSCSIVLSIIDRCPNLRTIELTSFYFNGAVNDVDVISVFDKPITTTLNHLKNLYVKISHSPVLKLFERIVLMSNNGLKTLFYGRQDIYSPFINHNVTPTIQPLCANLTHLFIIVTAGREFSCTISFMKSLQHLVHLKLSCSNSLKDDAITELALSFSQSLKILEMDFLVVPERLKVLLENVRCDLKEINIYARINDAILRVIMDYAIKKNSLKKFRYVNDKSVLYFYQPQLTSQILEEAKELFIVEDSAEPFTKSFLKSIF</sequence>
<keyword evidence="2" id="KW-1185">Reference proteome</keyword>
<dbReference type="SUPFAM" id="SSF52047">
    <property type="entry name" value="RNI-like"/>
    <property type="match status" value="1"/>
</dbReference>
<evidence type="ECO:0000313" key="2">
    <source>
        <dbReference type="Proteomes" id="UP000247702"/>
    </source>
</evidence>
<dbReference type="Gene3D" id="3.80.10.10">
    <property type="entry name" value="Ribonuclease Inhibitor"/>
    <property type="match status" value="1"/>
</dbReference>
<protein>
    <recommendedName>
        <fullName evidence="3">F-box domain-containing protein</fullName>
    </recommendedName>
</protein>
<reference evidence="1 2" key="1">
    <citation type="submission" date="2017-11" db="EMBL/GenBank/DDBJ databases">
        <title>The genome of Rhizophagus clarus HR1 reveals common genetic basis of auxotrophy among arbuscular mycorrhizal fungi.</title>
        <authorList>
            <person name="Kobayashi Y."/>
        </authorList>
    </citation>
    <scope>NUCLEOTIDE SEQUENCE [LARGE SCALE GENOMIC DNA]</scope>
    <source>
        <strain evidence="1 2">HR1</strain>
    </source>
</reference>
<name>A0A2Z6RV33_9GLOM</name>
<dbReference type="AlphaFoldDB" id="A0A2Z6RV33"/>
<organism evidence="1 2">
    <name type="scientific">Rhizophagus clarus</name>
    <dbReference type="NCBI Taxonomy" id="94130"/>
    <lineage>
        <taxon>Eukaryota</taxon>
        <taxon>Fungi</taxon>
        <taxon>Fungi incertae sedis</taxon>
        <taxon>Mucoromycota</taxon>
        <taxon>Glomeromycotina</taxon>
        <taxon>Glomeromycetes</taxon>
        <taxon>Glomerales</taxon>
        <taxon>Glomeraceae</taxon>
        <taxon>Rhizophagus</taxon>
    </lineage>
</organism>
<accession>A0A2Z6RV33</accession>
<evidence type="ECO:0008006" key="3">
    <source>
        <dbReference type="Google" id="ProtNLM"/>
    </source>
</evidence>
<dbReference type="Proteomes" id="UP000247702">
    <property type="component" value="Unassembled WGS sequence"/>
</dbReference>
<comment type="caution">
    <text evidence="1">The sequence shown here is derived from an EMBL/GenBank/DDBJ whole genome shotgun (WGS) entry which is preliminary data.</text>
</comment>
<evidence type="ECO:0000313" key="1">
    <source>
        <dbReference type="EMBL" id="GBC04713.1"/>
    </source>
</evidence>